<evidence type="ECO:0000313" key="2">
    <source>
        <dbReference type="EMBL" id="RMA77649.1"/>
    </source>
</evidence>
<evidence type="ECO:0000259" key="1">
    <source>
        <dbReference type="SMART" id="SM00849"/>
    </source>
</evidence>
<dbReference type="Pfam" id="PF23023">
    <property type="entry name" value="Anti-Pycsar_Apyc1"/>
    <property type="match status" value="1"/>
</dbReference>
<accession>A0A3M0A2G0</accession>
<dbReference type="SUPFAM" id="SSF56281">
    <property type="entry name" value="Metallo-hydrolase/oxidoreductase"/>
    <property type="match status" value="1"/>
</dbReference>
<dbReference type="SMART" id="SM00849">
    <property type="entry name" value="Lactamase_B"/>
    <property type="match status" value="1"/>
</dbReference>
<dbReference type="Gene3D" id="3.60.15.10">
    <property type="entry name" value="Ribonuclease Z/Hydroxyacylglutathione hydrolase-like"/>
    <property type="match status" value="1"/>
</dbReference>
<organism evidence="2 3">
    <name type="scientific">Umboniibacter marinipuniceus</name>
    <dbReference type="NCBI Taxonomy" id="569599"/>
    <lineage>
        <taxon>Bacteria</taxon>
        <taxon>Pseudomonadati</taxon>
        <taxon>Pseudomonadota</taxon>
        <taxon>Gammaproteobacteria</taxon>
        <taxon>Cellvibrionales</taxon>
        <taxon>Cellvibrionaceae</taxon>
        <taxon>Umboniibacter</taxon>
    </lineage>
</organism>
<dbReference type="InterPro" id="IPR001279">
    <property type="entry name" value="Metallo-B-lactamas"/>
</dbReference>
<dbReference type="GO" id="GO:0016787">
    <property type="term" value="F:hydrolase activity"/>
    <property type="evidence" value="ECO:0007669"/>
    <property type="project" value="UniProtKB-KW"/>
</dbReference>
<dbReference type="OrthoDB" id="9803916at2"/>
<keyword evidence="3" id="KW-1185">Reference proteome</keyword>
<dbReference type="InterPro" id="IPR036866">
    <property type="entry name" value="RibonucZ/Hydroxyglut_hydro"/>
</dbReference>
<comment type="caution">
    <text evidence="2">The sequence shown here is derived from an EMBL/GenBank/DDBJ whole genome shotgun (WGS) entry which is preliminary data.</text>
</comment>
<sequence length="246" mass="27426">MQSESQFKIIGCGNSESLSHFNNNALLACSAGNLMIDCGHTAKQALHQQGYSWSDIDAVYITHVHGDHVFGLERLAFESRFKLNTRPTLFLEPSLEVDLWEHTLKGSLGNINGERQKLTDYFDVKLISENSFRYGPHTIRSIPVDHAPDKAAFGILIDNYLFYSGDTKAIPEVINNLTFEIGFHDASIADASPVHAHFDALQAAYPSDVCKKLFLMSYEDNWQLANKDIRGVFAGLAYQGQMVALP</sequence>
<dbReference type="EMBL" id="REFJ01000007">
    <property type="protein sequence ID" value="RMA77649.1"/>
    <property type="molecule type" value="Genomic_DNA"/>
</dbReference>
<dbReference type="PANTHER" id="PTHR42663">
    <property type="entry name" value="HYDROLASE C777.06C-RELATED-RELATED"/>
    <property type="match status" value="1"/>
</dbReference>
<dbReference type="Proteomes" id="UP000267187">
    <property type="component" value="Unassembled WGS sequence"/>
</dbReference>
<dbReference type="RefSeq" id="WP_121877769.1">
    <property type="nucleotide sequence ID" value="NZ_REFJ01000007.1"/>
</dbReference>
<protein>
    <submittedName>
        <fullName evidence="2">Ribonuclease BN (tRNA processing enzyme)</fullName>
    </submittedName>
</protein>
<gene>
    <name evidence="2" type="ORF">DFR27_2469</name>
</gene>
<evidence type="ECO:0000313" key="3">
    <source>
        <dbReference type="Proteomes" id="UP000267187"/>
    </source>
</evidence>
<dbReference type="GO" id="GO:0046872">
    <property type="term" value="F:metal ion binding"/>
    <property type="evidence" value="ECO:0007669"/>
    <property type="project" value="UniProtKB-KW"/>
</dbReference>
<reference evidence="2 3" key="1">
    <citation type="submission" date="2018-10" db="EMBL/GenBank/DDBJ databases">
        <title>Genomic Encyclopedia of Type Strains, Phase IV (KMG-IV): sequencing the most valuable type-strain genomes for metagenomic binning, comparative biology and taxonomic classification.</title>
        <authorList>
            <person name="Goeker M."/>
        </authorList>
    </citation>
    <scope>NUCLEOTIDE SEQUENCE [LARGE SCALE GENOMIC DNA]</scope>
    <source>
        <strain evidence="2 3">DSM 25080</strain>
    </source>
</reference>
<dbReference type="PANTHER" id="PTHR42663:SF6">
    <property type="entry name" value="HYDROLASE C777.06C-RELATED"/>
    <property type="match status" value="1"/>
</dbReference>
<proteinExistence type="predicted"/>
<name>A0A3M0A2G0_9GAMM</name>
<dbReference type="AlphaFoldDB" id="A0A3M0A2G0"/>
<feature type="domain" description="Metallo-beta-lactamase" evidence="1">
    <location>
        <begin position="21"/>
        <end position="208"/>
    </location>
</feature>